<name>A0A915K7Y4_ROMCU</name>
<proteinExistence type="predicted"/>
<reference evidence="2" key="1">
    <citation type="submission" date="2022-11" db="UniProtKB">
        <authorList>
            <consortium name="WormBaseParasite"/>
        </authorList>
    </citation>
    <scope>IDENTIFICATION</scope>
</reference>
<sequence length="59" mass="6985">MRKISTNAISSENEIARRWFVCSGSDEGIKFGDFYTYNDERSKHGELYKNYTEDYGYLK</sequence>
<keyword evidence="1" id="KW-1185">Reference proteome</keyword>
<organism evidence="1 2">
    <name type="scientific">Romanomermis culicivorax</name>
    <name type="common">Nematode worm</name>
    <dbReference type="NCBI Taxonomy" id="13658"/>
    <lineage>
        <taxon>Eukaryota</taxon>
        <taxon>Metazoa</taxon>
        <taxon>Ecdysozoa</taxon>
        <taxon>Nematoda</taxon>
        <taxon>Enoplea</taxon>
        <taxon>Dorylaimia</taxon>
        <taxon>Mermithida</taxon>
        <taxon>Mermithoidea</taxon>
        <taxon>Mermithidae</taxon>
        <taxon>Romanomermis</taxon>
    </lineage>
</organism>
<evidence type="ECO:0000313" key="1">
    <source>
        <dbReference type="Proteomes" id="UP000887565"/>
    </source>
</evidence>
<evidence type="ECO:0000313" key="2">
    <source>
        <dbReference type="WBParaSite" id="nRc.2.0.1.t34806-RA"/>
    </source>
</evidence>
<dbReference type="Proteomes" id="UP000887565">
    <property type="component" value="Unplaced"/>
</dbReference>
<accession>A0A915K7Y4</accession>
<dbReference type="AlphaFoldDB" id="A0A915K7Y4"/>
<protein>
    <submittedName>
        <fullName evidence="2">Uncharacterized protein</fullName>
    </submittedName>
</protein>
<dbReference type="WBParaSite" id="nRc.2.0.1.t34806-RA">
    <property type="protein sequence ID" value="nRc.2.0.1.t34806-RA"/>
    <property type="gene ID" value="nRc.2.0.1.g34806"/>
</dbReference>